<protein>
    <submittedName>
        <fullName evidence="2">Uncharacterized protein</fullName>
    </submittedName>
</protein>
<evidence type="ECO:0000256" key="1">
    <source>
        <dbReference type="SAM" id="MobiDB-lite"/>
    </source>
</evidence>
<dbReference type="InParanoid" id="S8E4V7"/>
<dbReference type="InterPro" id="IPR018822">
    <property type="entry name" value="UPF0646"/>
</dbReference>
<reference evidence="2 3" key="1">
    <citation type="journal article" date="2012" name="Science">
        <title>The Paleozoic origin of enzymatic lignin decomposition reconstructed from 31 fungal genomes.</title>
        <authorList>
            <person name="Floudas D."/>
            <person name="Binder M."/>
            <person name="Riley R."/>
            <person name="Barry K."/>
            <person name="Blanchette R.A."/>
            <person name="Henrissat B."/>
            <person name="Martinez A.T."/>
            <person name="Otillar R."/>
            <person name="Spatafora J.W."/>
            <person name="Yadav J.S."/>
            <person name="Aerts A."/>
            <person name="Benoit I."/>
            <person name="Boyd A."/>
            <person name="Carlson A."/>
            <person name="Copeland A."/>
            <person name="Coutinho P.M."/>
            <person name="de Vries R.P."/>
            <person name="Ferreira P."/>
            <person name="Findley K."/>
            <person name="Foster B."/>
            <person name="Gaskell J."/>
            <person name="Glotzer D."/>
            <person name="Gorecki P."/>
            <person name="Heitman J."/>
            <person name="Hesse C."/>
            <person name="Hori C."/>
            <person name="Igarashi K."/>
            <person name="Jurgens J.A."/>
            <person name="Kallen N."/>
            <person name="Kersten P."/>
            <person name="Kohler A."/>
            <person name="Kuees U."/>
            <person name="Kumar T.K.A."/>
            <person name="Kuo A."/>
            <person name="LaButti K."/>
            <person name="Larrondo L.F."/>
            <person name="Lindquist E."/>
            <person name="Ling A."/>
            <person name="Lombard V."/>
            <person name="Lucas S."/>
            <person name="Lundell T."/>
            <person name="Martin R."/>
            <person name="McLaughlin D.J."/>
            <person name="Morgenstern I."/>
            <person name="Morin E."/>
            <person name="Murat C."/>
            <person name="Nagy L.G."/>
            <person name="Nolan M."/>
            <person name="Ohm R.A."/>
            <person name="Patyshakuliyeva A."/>
            <person name="Rokas A."/>
            <person name="Ruiz-Duenas F.J."/>
            <person name="Sabat G."/>
            <person name="Salamov A."/>
            <person name="Samejima M."/>
            <person name="Schmutz J."/>
            <person name="Slot J.C."/>
            <person name="St John F."/>
            <person name="Stenlid J."/>
            <person name="Sun H."/>
            <person name="Sun S."/>
            <person name="Syed K."/>
            <person name="Tsang A."/>
            <person name="Wiebenga A."/>
            <person name="Young D."/>
            <person name="Pisabarro A."/>
            <person name="Eastwood D.C."/>
            <person name="Martin F."/>
            <person name="Cullen D."/>
            <person name="Grigoriev I.V."/>
            <person name="Hibbett D.S."/>
        </authorList>
    </citation>
    <scope>NUCLEOTIDE SEQUENCE</scope>
    <source>
        <strain evidence="3">FP-58527</strain>
    </source>
</reference>
<feature type="region of interest" description="Disordered" evidence="1">
    <location>
        <begin position="470"/>
        <end position="649"/>
    </location>
</feature>
<dbReference type="HOGENOM" id="CLU_017165_0_0_1"/>
<feature type="compositionally biased region" description="Low complexity" evidence="1">
    <location>
        <begin position="542"/>
        <end position="560"/>
    </location>
</feature>
<sequence length="649" mass="70844">METFDTQMFDSGDADIPMYTGAGSSEPWLSVEATMADEGNNAEIQYYRSEQSVEIEMADHDDEITEYEMADEQEYNDAEVVDIDLVDVSRQASPPPGVPTLSVPKFPLGAPSSYERGLSLASFGYSVDSAHDAPANEVVEHPIVPYIIDTAASATLPETNSKPPDEHATNVGEVLQQVPAAAESASFTHPAEVRVPEEASTADAVAVNGEVEIAPELVTAEEPQDAYTAEARDRGEHSSNPQQADSLPSPPPTSSLLTEQVVAPAIVPPETEAPQASHPDAGTAYGQEIVEAEAVESDVQGADPHEISEGVYIDPPPAVLLAVSSSAQPLDCCLFNRPIRTPGSQSPSTSSAAEHSLRLLMHHRPTLYYEPLSTVFEALRQEEHIQGVYDLERDELVLDAYDLQLVIPEDNVHVQEVTLHDLNVLHDGADLTGPLRLELRAMPRFIARYNALRDQIARLDLAAEDEQAYEAAYERHSEEEHLSVHSAEENSNQTHREQEEERETEQHEQRQPGEPEALSHEQEQEQYDATQTSDGHVSKSTQQEVPGAQEQEVPEPQQNESDGAQDDDAPYESDEYPEHVDENAPNGGGDVLDADEVHSPANAEEGGDYLDQKDVAPEDDEQQFGEDLSEELGGEPGGDAEEREAFDDV</sequence>
<keyword evidence="3" id="KW-1185">Reference proteome</keyword>
<feature type="region of interest" description="Disordered" evidence="1">
    <location>
        <begin position="1"/>
        <end position="21"/>
    </location>
</feature>
<dbReference type="OrthoDB" id="2507795at2759"/>
<proteinExistence type="predicted"/>
<feature type="region of interest" description="Disordered" evidence="1">
    <location>
        <begin position="228"/>
        <end position="255"/>
    </location>
</feature>
<dbReference type="Proteomes" id="UP000015241">
    <property type="component" value="Unassembled WGS sequence"/>
</dbReference>
<organism evidence="2 3">
    <name type="scientific">Fomitopsis schrenkii</name>
    <name type="common">Brown rot fungus</name>
    <dbReference type="NCBI Taxonomy" id="2126942"/>
    <lineage>
        <taxon>Eukaryota</taxon>
        <taxon>Fungi</taxon>
        <taxon>Dikarya</taxon>
        <taxon>Basidiomycota</taxon>
        <taxon>Agaricomycotina</taxon>
        <taxon>Agaricomycetes</taxon>
        <taxon>Polyporales</taxon>
        <taxon>Fomitopsis</taxon>
    </lineage>
</organism>
<evidence type="ECO:0000313" key="2">
    <source>
        <dbReference type="EMBL" id="EPT00147.1"/>
    </source>
</evidence>
<accession>S8E4V7</accession>
<name>S8E4V7_FOMSC</name>
<dbReference type="Pfam" id="PF10336">
    <property type="entry name" value="DUF2420"/>
    <property type="match status" value="1"/>
</dbReference>
<feature type="compositionally biased region" description="Acidic residues" evidence="1">
    <location>
        <begin position="563"/>
        <end position="575"/>
    </location>
</feature>
<evidence type="ECO:0000313" key="3">
    <source>
        <dbReference type="Proteomes" id="UP000015241"/>
    </source>
</evidence>
<gene>
    <name evidence="2" type="ORF">FOMPIDRAFT_1023923</name>
</gene>
<feature type="region of interest" description="Disordered" evidence="1">
    <location>
        <begin position="181"/>
        <end position="201"/>
    </location>
</feature>
<dbReference type="eggNOG" id="ENOG502SAQ9">
    <property type="taxonomic scope" value="Eukaryota"/>
</dbReference>
<feature type="non-terminal residue" evidence="2">
    <location>
        <position position="649"/>
    </location>
</feature>
<dbReference type="STRING" id="743788.S8E4V7"/>
<dbReference type="AlphaFoldDB" id="S8E4V7"/>
<feature type="compositionally biased region" description="Polar residues" evidence="1">
    <location>
        <begin position="527"/>
        <end position="541"/>
    </location>
</feature>
<dbReference type="EMBL" id="KE504151">
    <property type="protein sequence ID" value="EPT00147.1"/>
    <property type="molecule type" value="Genomic_DNA"/>
</dbReference>
<feature type="compositionally biased region" description="Acidic residues" evidence="1">
    <location>
        <begin position="617"/>
        <end position="649"/>
    </location>
</feature>
<feature type="compositionally biased region" description="Basic and acidic residues" evidence="1">
    <location>
        <begin position="472"/>
        <end position="523"/>
    </location>
</feature>